<protein>
    <submittedName>
        <fullName evidence="1">Dynein light chain</fullName>
    </submittedName>
</protein>
<dbReference type="AlphaFoldDB" id="A0AAD8M5E6"/>
<dbReference type="EMBL" id="JAUIZM010000010">
    <property type="protein sequence ID" value="KAK1360169.1"/>
    <property type="molecule type" value="Genomic_DNA"/>
</dbReference>
<keyword evidence="2" id="KW-1185">Reference proteome</keyword>
<reference evidence="1" key="2">
    <citation type="submission" date="2023-05" db="EMBL/GenBank/DDBJ databases">
        <authorList>
            <person name="Schelkunov M.I."/>
        </authorList>
    </citation>
    <scope>NUCLEOTIDE SEQUENCE</scope>
    <source>
        <strain evidence="1">Hsosn_3</strain>
        <tissue evidence="1">Leaf</tissue>
    </source>
</reference>
<organism evidence="1 2">
    <name type="scientific">Heracleum sosnowskyi</name>
    <dbReference type="NCBI Taxonomy" id="360622"/>
    <lineage>
        <taxon>Eukaryota</taxon>
        <taxon>Viridiplantae</taxon>
        <taxon>Streptophyta</taxon>
        <taxon>Embryophyta</taxon>
        <taxon>Tracheophyta</taxon>
        <taxon>Spermatophyta</taxon>
        <taxon>Magnoliopsida</taxon>
        <taxon>eudicotyledons</taxon>
        <taxon>Gunneridae</taxon>
        <taxon>Pentapetalae</taxon>
        <taxon>asterids</taxon>
        <taxon>campanulids</taxon>
        <taxon>Apiales</taxon>
        <taxon>Apiaceae</taxon>
        <taxon>Apioideae</taxon>
        <taxon>apioid superclade</taxon>
        <taxon>Tordylieae</taxon>
        <taxon>Tordyliinae</taxon>
        <taxon>Heracleum</taxon>
    </lineage>
</organism>
<reference evidence="1" key="1">
    <citation type="submission" date="2023-02" db="EMBL/GenBank/DDBJ databases">
        <title>Genome of toxic invasive species Heracleum sosnowskyi carries increased number of genes despite the absence of recent whole-genome duplications.</title>
        <authorList>
            <person name="Schelkunov M."/>
            <person name="Shtratnikova V."/>
            <person name="Makarenko M."/>
            <person name="Klepikova A."/>
            <person name="Omelchenko D."/>
            <person name="Novikova G."/>
            <person name="Obukhova E."/>
            <person name="Bogdanov V."/>
            <person name="Penin A."/>
            <person name="Logacheva M."/>
        </authorList>
    </citation>
    <scope>NUCLEOTIDE SEQUENCE</scope>
    <source>
        <strain evidence="1">Hsosn_3</strain>
        <tissue evidence="1">Leaf</tissue>
    </source>
</reference>
<evidence type="ECO:0000313" key="2">
    <source>
        <dbReference type="Proteomes" id="UP001237642"/>
    </source>
</evidence>
<name>A0AAD8M5E6_9APIA</name>
<gene>
    <name evidence="1" type="ORF">POM88_044643</name>
</gene>
<sequence>MLEGKTLIEDTDMPLKMQIQAVASASQDLDLYDVLDCKSYVKRVDTRVSALTQAKCISMSYLILTRGMGNDGSVLWVQTLDVSLLTLHELSFNSLWKLSTFLSSKLLLGLNHLHVMKHLAAEKCHI</sequence>
<accession>A0AAD8M5E6</accession>
<dbReference type="Proteomes" id="UP001237642">
    <property type="component" value="Unassembled WGS sequence"/>
</dbReference>
<evidence type="ECO:0000313" key="1">
    <source>
        <dbReference type="EMBL" id="KAK1360169.1"/>
    </source>
</evidence>
<comment type="caution">
    <text evidence="1">The sequence shown here is derived from an EMBL/GenBank/DDBJ whole genome shotgun (WGS) entry which is preliminary data.</text>
</comment>
<proteinExistence type="predicted"/>